<dbReference type="SUPFAM" id="SSF56219">
    <property type="entry name" value="DNase I-like"/>
    <property type="match status" value="1"/>
</dbReference>
<dbReference type="InterPro" id="IPR035451">
    <property type="entry name" value="Ada-like_dom_sf"/>
</dbReference>
<comment type="caution">
    <text evidence="6">The sequence shown here is derived from an EMBL/GenBank/DDBJ whole genome shotgun (WGS) entry which is preliminary data.</text>
</comment>
<dbReference type="SUPFAM" id="SSF57884">
    <property type="entry name" value="Ada DNA repair protein, N-terminal domain (N-Ada 10)"/>
    <property type="match status" value="1"/>
</dbReference>
<gene>
    <name evidence="6" type="ORF">H8F21_15665</name>
</gene>
<accession>A0ABS2BZY6</accession>
<keyword evidence="2" id="KW-0540">Nuclease</keyword>
<proteinExistence type="inferred from homology"/>
<dbReference type="InterPro" id="IPR016202">
    <property type="entry name" value="DNase_I"/>
</dbReference>
<keyword evidence="6" id="KW-0255">Endonuclease</keyword>
<name>A0ABS2BZY6_9PSED</name>
<evidence type="ECO:0000259" key="5">
    <source>
        <dbReference type="Pfam" id="PF03372"/>
    </source>
</evidence>
<comment type="similarity">
    <text evidence="1">Belongs to the DNase I family.</text>
</comment>
<keyword evidence="3" id="KW-0378">Hydrolase</keyword>
<dbReference type="InterPro" id="IPR005135">
    <property type="entry name" value="Endo/exonuclease/phosphatase"/>
</dbReference>
<evidence type="ECO:0000256" key="3">
    <source>
        <dbReference type="ARBA" id="ARBA00022801"/>
    </source>
</evidence>
<dbReference type="PANTHER" id="PTHR11371">
    <property type="entry name" value="DEOXYRIBONUCLEASE"/>
    <property type="match status" value="1"/>
</dbReference>
<feature type="compositionally biased region" description="Polar residues" evidence="4">
    <location>
        <begin position="256"/>
        <end position="275"/>
    </location>
</feature>
<dbReference type="GO" id="GO:0004519">
    <property type="term" value="F:endonuclease activity"/>
    <property type="evidence" value="ECO:0007669"/>
    <property type="project" value="UniProtKB-KW"/>
</dbReference>
<feature type="domain" description="Endonuclease/exonuclease/phosphatase" evidence="5">
    <location>
        <begin position="8"/>
        <end position="170"/>
    </location>
</feature>
<dbReference type="Gene3D" id="3.40.10.10">
    <property type="entry name" value="DNA Methylphosphotriester Repair Domain"/>
    <property type="match status" value="1"/>
</dbReference>
<feature type="region of interest" description="Disordered" evidence="4">
    <location>
        <begin position="253"/>
        <end position="294"/>
    </location>
</feature>
<protein>
    <submittedName>
        <fullName evidence="6">Endonuclease/exonuclease/phosphatase family protein</fullName>
    </submittedName>
</protein>
<dbReference type="Pfam" id="PF03372">
    <property type="entry name" value="Exo_endo_phos"/>
    <property type="match status" value="1"/>
</dbReference>
<feature type="compositionally biased region" description="Polar residues" evidence="4">
    <location>
        <begin position="282"/>
        <end position="294"/>
    </location>
</feature>
<sequence>MRLGNGEQKSYQALAAVAAHVDVLAVQEVMNDEGIQTLKSALEQRTREGWSTLCSSPVGSKSYKEQYCFLSRDSVVQYEDGAVSYLDRKNIFMREPFSARFKSLRDGKTFTLATVHIVYGKSAADRTPELQELGNYWAWLEQVYPNEPIMLMGDFNMHPGDAAFTSLRSQAIPMVTAGASTLSNKTGKFANLYDGVWANASARSMMTGVGIVNFPAMLGIDHLKARSHVSDHSPIFFQLGRAKLSSSVQMAYPQGPGQQMSRAGTAPAQNDSPFSSKARAATVSTASANQSGPVHGNKNSLIYHLSSGCPSYDKVSPKNLVVFKTESEALANSYRKAGNCR</sequence>
<reference evidence="6 7" key="1">
    <citation type="submission" date="2020-08" db="EMBL/GenBank/DDBJ databases">
        <title>Description of novel Pseudomonas species.</title>
        <authorList>
            <person name="Duman M."/>
            <person name="Mulet M."/>
            <person name="Altun S."/>
            <person name="Saticioglu I.B."/>
            <person name="Lalucat J."/>
            <person name="Garcia-Valdes E."/>
        </authorList>
    </citation>
    <scope>NUCLEOTIDE SEQUENCE [LARGE SCALE GENOMIC DNA]</scope>
    <source>
        <strain evidence="6 7">P66</strain>
    </source>
</reference>
<evidence type="ECO:0000313" key="6">
    <source>
        <dbReference type="EMBL" id="MBM5459005.1"/>
    </source>
</evidence>
<keyword evidence="7" id="KW-1185">Reference proteome</keyword>
<dbReference type="Gene3D" id="3.60.10.10">
    <property type="entry name" value="Endonuclease/exonuclease/phosphatase"/>
    <property type="match status" value="1"/>
</dbReference>
<organism evidence="6 7">
    <name type="scientific">Pseudomonas arcuscaelestis</name>
    <dbReference type="NCBI Taxonomy" id="2710591"/>
    <lineage>
        <taxon>Bacteria</taxon>
        <taxon>Pseudomonadati</taxon>
        <taxon>Pseudomonadota</taxon>
        <taxon>Gammaproteobacteria</taxon>
        <taxon>Pseudomonadales</taxon>
        <taxon>Pseudomonadaceae</taxon>
        <taxon>Pseudomonas</taxon>
    </lineage>
</organism>
<evidence type="ECO:0000313" key="7">
    <source>
        <dbReference type="Proteomes" id="UP000745663"/>
    </source>
</evidence>
<evidence type="ECO:0000256" key="4">
    <source>
        <dbReference type="SAM" id="MobiDB-lite"/>
    </source>
</evidence>
<dbReference type="CDD" id="cd10283">
    <property type="entry name" value="MnuA_DNase1-like"/>
    <property type="match status" value="1"/>
</dbReference>
<dbReference type="PANTHER" id="PTHR11371:SF31">
    <property type="entry name" value="EXTRACELLULAR NUCLEASE"/>
    <property type="match status" value="1"/>
</dbReference>
<dbReference type="Proteomes" id="UP000745663">
    <property type="component" value="Unassembled WGS sequence"/>
</dbReference>
<dbReference type="EMBL" id="JACOPV010000009">
    <property type="protein sequence ID" value="MBM5459005.1"/>
    <property type="molecule type" value="Genomic_DNA"/>
</dbReference>
<evidence type="ECO:0000256" key="1">
    <source>
        <dbReference type="ARBA" id="ARBA00007359"/>
    </source>
</evidence>
<evidence type="ECO:0000256" key="2">
    <source>
        <dbReference type="ARBA" id="ARBA00022722"/>
    </source>
</evidence>
<dbReference type="InterPro" id="IPR036691">
    <property type="entry name" value="Endo/exonu/phosph_ase_sf"/>
</dbReference>
<dbReference type="SMART" id="SM00476">
    <property type="entry name" value="DNaseIc"/>
    <property type="match status" value="1"/>
</dbReference>